<evidence type="ECO:0000256" key="1">
    <source>
        <dbReference type="ARBA" id="ARBA00004196"/>
    </source>
</evidence>
<dbReference type="GO" id="GO:0030313">
    <property type="term" value="C:cell envelope"/>
    <property type="evidence" value="ECO:0007669"/>
    <property type="project" value="UniProtKB-SubCell"/>
</dbReference>
<proteinExistence type="predicted"/>
<dbReference type="EMBL" id="JAKQYM010000003">
    <property type="protein sequence ID" value="MCI2228589.1"/>
    <property type="molecule type" value="Genomic_DNA"/>
</dbReference>
<protein>
    <submittedName>
        <fullName evidence="4">HlyD family efflux transporter periplasmic adaptor subunit</fullName>
    </submittedName>
</protein>
<organism evidence="4 5">
    <name type="scientific">Polaribacter marinus</name>
    <dbReference type="NCBI Taxonomy" id="2916838"/>
    <lineage>
        <taxon>Bacteria</taxon>
        <taxon>Pseudomonadati</taxon>
        <taxon>Bacteroidota</taxon>
        <taxon>Flavobacteriia</taxon>
        <taxon>Flavobacteriales</taxon>
        <taxon>Flavobacteriaceae</taxon>
    </lineage>
</organism>
<gene>
    <name evidence="4" type="ORF">MC378_05375</name>
</gene>
<evidence type="ECO:0000313" key="5">
    <source>
        <dbReference type="Proteomes" id="UP001139369"/>
    </source>
</evidence>
<reference evidence="4" key="1">
    <citation type="submission" date="2022-02" db="EMBL/GenBank/DDBJ databases">
        <title>Polaribacter sp. MSW13, isolated from seawater.</title>
        <authorList>
            <person name="Kristyanto S."/>
            <person name="Jung J."/>
            <person name="Jeon C.O."/>
        </authorList>
    </citation>
    <scope>NUCLEOTIDE SEQUENCE</scope>
    <source>
        <strain evidence="4">MSW13</strain>
    </source>
</reference>
<name>A0A9X1VLA8_9FLAO</name>
<feature type="domain" description="YknX-like beta-barrel" evidence="3">
    <location>
        <begin position="213"/>
        <end position="290"/>
    </location>
</feature>
<comment type="subcellular location">
    <subcellularLocation>
        <location evidence="1">Cell envelope</location>
    </subcellularLocation>
</comment>
<dbReference type="AlphaFoldDB" id="A0A9X1VLA8"/>
<sequence length="297" mass="33020">MKNHQYILGISIMIFSLFSCGKDNGRADGYGNFEATEITISAENNGKLIQFNVEEGDVLKKNQFVGFIDTLQLALKKEQLLVSKEIISSKSKGVLSQISVLKSKLKTATINKNRIVSLIKDKAGTQKQLDDISGEIDIIKSQIRSVEIQNAPVVNELKAIDVQLKQIDDQIQKSKIINPVNGTVLTKYAEPNEITAFGKPLYKIADLSTLQLRVYISETQLSKIKIGEKVTVKIDASEEMKSFEGIVSWIASEAEFTPKIIQTKEERVALVYAVKVNVKNDGSLKIGMPAEMWLTQK</sequence>
<dbReference type="PROSITE" id="PS51257">
    <property type="entry name" value="PROKAR_LIPOPROTEIN"/>
    <property type="match status" value="1"/>
</dbReference>
<accession>A0A9X1VLA8</accession>
<dbReference type="PANTHER" id="PTHR32347:SF23">
    <property type="entry name" value="BLL5650 PROTEIN"/>
    <property type="match status" value="1"/>
</dbReference>
<dbReference type="InterPro" id="IPR058636">
    <property type="entry name" value="Beta-barrel_YknX"/>
</dbReference>
<evidence type="ECO:0000259" key="3">
    <source>
        <dbReference type="Pfam" id="PF25990"/>
    </source>
</evidence>
<keyword evidence="2" id="KW-0175">Coiled coil</keyword>
<dbReference type="PANTHER" id="PTHR32347">
    <property type="entry name" value="EFFLUX SYSTEM COMPONENT YKNX-RELATED"/>
    <property type="match status" value="1"/>
</dbReference>
<dbReference type="Gene3D" id="2.40.30.170">
    <property type="match status" value="1"/>
</dbReference>
<dbReference type="RefSeq" id="WP_242177706.1">
    <property type="nucleotide sequence ID" value="NZ_JAKQYM010000003.1"/>
</dbReference>
<dbReference type="Pfam" id="PF25990">
    <property type="entry name" value="Beta-barrel_YknX"/>
    <property type="match status" value="1"/>
</dbReference>
<dbReference type="InterPro" id="IPR050465">
    <property type="entry name" value="UPF0194_transport"/>
</dbReference>
<keyword evidence="5" id="KW-1185">Reference proteome</keyword>
<dbReference type="Proteomes" id="UP001139369">
    <property type="component" value="Unassembled WGS sequence"/>
</dbReference>
<evidence type="ECO:0000256" key="2">
    <source>
        <dbReference type="ARBA" id="ARBA00023054"/>
    </source>
</evidence>
<comment type="caution">
    <text evidence="4">The sequence shown here is derived from an EMBL/GenBank/DDBJ whole genome shotgun (WGS) entry which is preliminary data.</text>
</comment>
<evidence type="ECO:0000313" key="4">
    <source>
        <dbReference type="EMBL" id="MCI2228589.1"/>
    </source>
</evidence>